<keyword evidence="5" id="KW-1185">Reference proteome</keyword>
<accession>A0A318I4U3</accession>
<dbReference type="Proteomes" id="UP000248314">
    <property type="component" value="Unassembled WGS sequence"/>
</dbReference>
<dbReference type="EMBL" id="QJJX01000002">
    <property type="protein sequence ID" value="PXX24436.1"/>
    <property type="molecule type" value="Genomic_DNA"/>
</dbReference>
<evidence type="ECO:0000259" key="3">
    <source>
        <dbReference type="Pfam" id="PF19762"/>
    </source>
</evidence>
<dbReference type="RefSeq" id="WP_025815166.1">
    <property type="nucleotide sequence ID" value="NZ_BAIZ01000001.1"/>
</dbReference>
<comment type="caution">
    <text evidence="4">The sequence shown here is derived from an EMBL/GenBank/DDBJ whole genome shotgun (WGS) entry which is preliminary data.</text>
</comment>
<evidence type="ECO:0000256" key="2">
    <source>
        <dbReference type="SAM" id="SignalP"/>
    </source>
</evidence>
<keyword evidence="1" id="KW-0472">Membrane</keyword>
<name>A0A318I4U3_9BACT</name>
<gene>
    <name evidence="4" type="ORF">EJ73_00241</name>
</gene>
<dbReference type="InterPro" id="IPR046216">
    <property type="entry name" value="DUF6249"/>
</dbReference>
<protein>
    <recommendedName>
        <fullName evidence="3">DUF6249 domain-containing protein</fullName>
    </recommendedName>
</protein>
<evidence type="ECO:0000313" key="4">
    <source>
        <dbReference type="EMBL" id="PXX24436.1"/>
    </source>
</evidence>
<dbReference type="STRING" id="1122991.GCA_000613445_03288"/>
<dbReference type="Pfam" id="PF19762">
    <property type="entry name" value="DUF6249"/>
    <property type="match status" value="1"/>
</dbReference>
<organism evidence="4 5">
    <name type="scientific">Hoylesella shahii DSM 15611 = JCM 12083</name>
    <dbReference type="NCBI Taxonomy" id="1122991"/>
    <lineage>
        <taxon>Bacteria</taxon>
        <taxon>Pseudomonadati</taxon>
        <taxon>Bacteroidota</taxon>
        <taxon>Bacteroidia</taxon>
        <taxon>Bacteroidales</taxon>
        <taxon>Prevotellaceae</taxon>
        <taxon>Hoylesella</taxon>
    </lineage>
</organism>
<feature type="chain" id="PRO_5016381149" description="DUF6249 domain-containing protein" evidence="2">
    <location>
        <begin position="21"/>
        <end position="222"/>
    </location>
</feature>
<feature type="domain" description="DUF6249" evidence="3">
    <location>
        <begin position="102"/>
        <end position="207"/>
    </location>
</feature>
<dbReference type="OrthoDB" id="1082891at2"/>
<reference evidence="4 5" key="1">
    <citation type="submission" date="2018-05" db="EMBL/GenBank/DDBJ databases">
        <title>Genomic Encyclopedia of Type Strains, Phase I: the one thousand microbial genomes (KMG-I) project.</title>
        <authorList>
            <person name="Kyrpides N."/>
        </authorList>
    </citation>
    <scope>NUCLEOTIDE SEQUENCE [LARGE SCALE GENOMIC DNA]</scope>
    <source>
        <strain evidence="4 5">DSM 15611</strain>
    </source>
</reference>
<feature type="transmembrane region" description="Helical" evidence="1">
    <location>
        <begin position="187"/>
        <end position="204"/>
    </location>
</feature>
<evidence type="ECO:0000313" key="5">
    <source>
        <dbReference type="Proteomes" id="UP000248314"/>
    </source>
</evidence>
<keyword evidence="2" id="KW-0732">Signal</keyword>
<feature type="signal peptide" evidence="2">
    <location>
        <begin position="1"/>
        <end position="20"/>
    </location>
</feature>
<sequence>MKKYLLAFSMLFLVGVSVMDATPKHRHRHGAATVKVMEDSASSAIHVYSDTTSFSDIDEDDANSIQVLAEYDDDDDIDNPLDLLKYLSRLGGPSGTILGVFIIICSFLFLVAPFFVFVFILYYLIKRHNDRVKMSMKAMDMGQLPPTHNASSFSESDEVLWRKGVKNTAVGLGLALMFIMFRAKPLVGVGLLVLCYGLGQVYMARVSRKKRENNDIDNHPEF</sequence>
<dbReference type="GeneID" id="84900238"/>
<evidence type="ECO:0000256" key="1">
    <source>
        <dbReference type="SAM" id="Phobius"/>
    </source>
</evidence>
<feature type="transmembrane region" description="Helical" evidence="1">
    <location>
        <begin position="97"/>
        <end position="125"/>
    </location>
</feature>
<keyword evidence="1" id="KW-1133">Transmembrane helix</keyword>
<dbReference type="AlphaFoldDB" id="A0A318I4U3"/>
<keyword evidence="1" id="KW-0812">Transmembrane</keyword>
<proteinExistence type="predicted"/>